<feature type="region of interest" description="Disordered" evidence="1">
    <location>
        <begin position="1"/>
        <end position="44"/>
    </location>
</feature>
<feature type="compositionally biased region" description="Basic residues" evidence="1">
    <location>
        <begin position="101"/>
        <end position="110"/>
    </location>
</feature>
<reference evidence="2 3" key="1">
    <citation type="journal article" date="2012" name="Genome Biol.">
        <title>Sequencing three crocodilian genomes to illuminate the evolution of archosaurs and amniotes.</title>
        <authorList>
            <person name="St John J.A."/>
            <person name="Braun E.L."/>
            <person name="Isberg S.R."/>
            <person name="Miles L.G."/>
            <person name="Chong A.Y."/>
            <person name="Gongora J."/>
            <person name="Dalzell P."/>
            <person name="Moran C."/>
            <person name="Bed'hom B."/>
            <person name="Abzhanov A."/>
            <person name="Burgess S.C."/>
            <person name="Cooksey A.M."/>
            <person name="Castoe T.A."/>
            <person name="Crawford N.G."/>
            <person name="Densmore L.D."/>
            <person name="Drew J.C."/>
            <person name="Edwards S.V."/>
            <person name="Faircloth B.C."/>
            <person name="Fujita M.K."/>
            <person name="Greenwold M.J."/>
            <person name="Hoffmann F.G."/>
            <person name="Howard J.M."/>
            <person name="Iguchi T."/>
            <person name="Janes D.E."/>
            <person name="Khan S.Y."/>
            <person name="Kohno S."/>
            <person name="de Koning A.J."/>
            <person name="Lance S.L."/>
            <person name="McCarthy F.M."/>
            <person name="McCormack J.E."/>
            <person name="Merchant M.E."/>
            <person name="Peterson D.G."/>
            <person name="Pollock D.D."/>
            <person name="Pourmand N."/>
            <person name="Raney B.J."/>
            <person name="Roessler K.A."/>
            <person name="Sanford J.R."/>
            <person name="Sawyer R.H."/>
            <person name="Schmidt C.J."/>
            <person name="Triplett E.W."/>
            <person name="Tuberville T.D."/>
            <person name="Venegas-Anaya M."/>
            <person name="Howard J.T."/>
            <person name="Jarvis E.D."/>
            <person name="Guillette L.J.Jr."/>
            <person name="Glenn T.C."/>
            <person name="Green R.E."/>
            <person name="Ray D.A."/>
        </authorList>
    </citation>
    <scope>NUCLEOTIDE SEQUENCE [LARGE SCALE GENOMIC DNA]</scope>
    <source>
        <strain evidence="2">KSC_2009_1</strain>
    </source>
</reference>
<dbReference type="EMBL" id="AKHW03004259">
    <property type="protein sequence ID" value="KYO30351.1"/>
    <property type="molecule type" value="Genomic_DNA"/>
</dbReference>
<name>A0A151N0M0_ALLMI</name>
<protein>
    <submittedName>
        <fullName evidence="2">Uncharacterized protein</fullName>
    </submittedName>
</protein>
<dbReference type="AlphaFoldDB" id="A0A151N0M0"/>
<evidence type="ECO:0000313" key="2">
    <source>
        <dbReference type="EMBL" id="KYO30351.1"/>
    </source>
</evidence>
<proteinExistence type="predicted"/>
<accession>A0A151N0M0</accession>
<evidence type="ECO:0000313" key="3">
    <source>
        <dbReference type="Proteomes" id="UP000050525"/>
    </source>
</evidence>
<gene>
    <name evidence="2" type="ORF">Y1Q_0011231</name>
</gene>
<evidence type="ECO:0000256" key="1">
    <source>
        <dbReference type="SAM" id="MobiDB-lite"/>
    </source>
</evidence>
<feature type="region of interest" description="Disordered" evidence="1">
    <location>
        <begin position="76"/>
        <end position="110"/>
    </location>
</feature>
<comment type="caution">
    <text evidence="2">The sequence shown here is derived from an EMBL/GenBank/DDBJ whole genome shotgun (WGS) entry which is preliminary data.</text>
</comment>
<dbReference type="Proteomes" id="UP000050525">
    <property type="component" value="Unassembled WGS sequence"/>
</dbReference>
<sequence>MEEEEIPATPLQAAAGGRRPPPQPPASPDSTARIQPHHAPEQGSALLPVLSREMLGEILQGICTCSFQSWAAWGQGRRAAPYPDSPQALRYQSSRPQLSHRGQRLALLRR</sequence>
<organism evidence="2 3">
    <name type="scientific">Alligator mississippiensis</name>
    <name type="common">American alligator</name>
    <dbReference type="NCBI Taxonomy" id="8496"/>
    <lineage>
        <taxon>Eukaryota</taxon>
        <taxon>Metazoa</taxon>
        <taxon>Chordata</taxon>
        <taxon>Craniata</taxon>
        <taxon>Vertebrata</taxon>
        <taxon>Euteleostomi</taxon>
        <taxon>Archelosauria</taxon>
        <taxon>Archosauria</taxon>
        <taxon>Crocodylia</taxon>
        <taxon>Alligatoridae</taxon>
        <taxon>Alligatorinae</taxon>
        <taxon>Alligator</taxon>
    </lineage>
</organism>
<keyword evidence="3" id="KW-1185">Reference proteome</keyword>